<dbReference type="PRINTS" id="PR00465">
    <property type="entry name" value="EP450IV"/>
</dbReference>
<evidence type="ECO:0000256" key="9">
    <source>
        <dbReference type="RuleBase" id="RU000461"/>
    </source>
</evidence>
<evidence type="ECO:0000256" key="2">
    <source>
        <dbReference type="ARBA" id="ARBA00004167"/>
    </source>
</evidence>
<keyword evidence="7 9" id="KW-0408">Iron</keyword>
<gene>
    <name evidence="10" type="ORF">CCMA1212_008033</name>
</gene>
<comment type="subcellular location">
    <subcellularLocation>
        <location evidence="2">Membrane</location>
        <topology evidence="2">Single-pass membrane protein</topology>
    </subcellularLocation>
</comment>
<dbReference type="InterPro" id="IPR001128">
    <property type="entry name" value="Cyt_P450"/>
</dbReference>
<dbReference type="PANTHER" id="PTHR46206:SF6">
    <property type="entry name" value="CYTOCHROME P450 MONOOXYGENASE AN1598-RELATED"/>
    <property type="match status" value="1"/>
</dbReference>
<keyword evidence="6 9" id="KW-0560">Oxidoreductase</keyword>
<dbReference type="Pfam" id="PF00067">
    <property type="entry name" value="p450"/>
    <property type="match status" value="1"/>
</dbReference>
<dbReference type="Gene3D" id="1.10.630.10">
    <property type="entry name" value="Cytochrome P450"/>
    <property type="match status" value="1"/>
</dbReference>
<keyword evidence="5 9" id="KW-0479">Metal-binding</keyword>
<dbReference type="PROSITE" id="PS00086">
    <property type="entry name" value="CYTOCHROME_P450"/>
    <property type="match status" value="1"/>
</dbReference>
<keyword evidence="11" id="KW-1185">Reference proteome</keyword>
<proteinExistence type="inferred from homology"/>
<evidence type="ECO:0000256" key="7">
    <source>
        <dbReference type="ARBA" id="ARBA00023004"/>
    </source>
</evidence>
<dbReference type="Proteomes" id="UP001642720">
    <property type="component" value="Unassembled WGS sequence"/>
</dbReference>
<dbReference type="EMBL" id="PPTA01000012">
    <property type="protein sequence ID" value="TFB00160.1"/>
    <property type="molecule type" value="Genomic_DNA"/>
</dbReference>
<keyword evidence="4 9" id="KW-0349">Heme</keyword>
<sequence length="517" mass="58913">MYPQSNSTPFQPAAGAPTLFASWTPRATYYVATLAVLLVAWLLRPKPQPCKLGVPFYGASKLKWIFDAESQIVASYNKFRDQVYQIKATEGIQAMIPPRFIAELKGLPEDILSSTEAVADALQTKYTKFSPGHNGDMLSLLVRTRLTQNLVELIPQLKGELESYIATEFPPCEDWTPVKWQPFALRGIARLSGRAFVGPSLNRDEQWMEVTINFAIDVFMSVIKLQLFPEWARPVAQYLVSDLRKIRRDINTAKYLLKPLLQERIRDMEISSFHDPPNDLMQWLIEALPEEEKSDVQTHAELQLILAAASIHTTNNLLFECMADLASHPEVQAELREEAYQILEVEGGWARKESMAKLKKLDSFMREVQRLRGNITSFIRKVLKPIDLSDGTHLPAGTRVLAPQAGISIDEQYYQSPEEFDALRFYNMRQQSAEASNRWQFTSLCDTNLNFGAGKHACPGRFFAGNEIKLILAFFLINYEVRLKKGDQRPKPMAMVMTKGPDANAEFEFRRWQLAKE</sequence>
<protein>
    <submittedName>
        <fullName evidence="10">Ent-kaurene oxidase</fullName>
    </submittedName>
</protein>
<accession>A0ABY2GY86</accession>
<dbReference type="InterPro" id="IPR036396">
    <property type="entry name" value="Cyt_P450_sf"/>
</dbReference>
<evidence type="ECO:0000256" key="4">
    <source>
        <dbReference type="ARBA" id="ARBA00022617"/>
    </source>
</evidence>
<dbReference type="GeneID" id="300579639"/>
<dbReference type="RefSeq" id="XP_073556361.1">
    <property type="nucleotide sequence ID" value="XM_073705189.1"/>
</dbReference>
<reference evidence="10 11" key="1">
    <citation type="submission" date="2018-01" db="EMBL/GenBank/DDBJ databases">
        <title>Genome characterization of the sugarcane-associated fungus Trichoderma ghanense CCMA-1212 and their application in lignocelulose bioconversion.</title>
        <authorList>
            <person name="Steindorff A.S."/>
            <person name="Mendes T.D."/>
            <person name="Vilela E.S.D."/>
            <person name="Rodrigues D.S."/>
            <person name="Formighieri E.F."/>
            <person name="Melo I.S."/>
            <person name="Favaro L.C.L."/>
        </authorList>
    </citation>
    <scope>NUCLEOTIDE SEQUENCE [LARGE SCALE GENOMIC DNA]</scope>
    <source>
        <strain evidence="10 11">CCMA-1212</strain>
    </source>
</reference>
<organism evidence="10 11">
    <name type="scientific">Trichoderma ghanense</name>
    <dbReference type="NCBI Taxonomy" id="65468"/>
    <lineage>
        <taxon>Eukaryota</taxon>
        <taxon>Fungi</taxon>
        <taxon>Dikarya</taxon>
        <taxon>Ascomycota</taxon>
        <taxon>Pezizomycotina</taxon>
        <taxon>Sordariomycetes</taxon>
        <taxon>Hypocreomycetidae</taxon>
        <taxon>Hypocreales</taxon>
        <taxon>Hypocreaceae</taxon>
        <taxon>Trichoderma</taxon>
    </lineage>
</organism>
<dbReference type="PANTHER" id="PTHR46206">
    <property type="entry name" value="CYTOCHROME P450"/>
    <property type="match status" value="1"/>
</dbReference>
<evidence type="ECO:0000256" key="1">
    <source>
        <dbReference type="ARBA" id="ARBA00001971"/>
    </source>
</evidence>
<dbReference type="CDD" id="cd11041">
    <property type="entry name" value="CYP503A1-like"/>
    <property type="match status" value="1"/>
</dbReference>
<evidence type="ECO:0000313" key="11">
    <source>
        <dbReference type="Proteomes" id="UP001642720"/>
    </source>
</evidence>
<comment type="similarity">
    <text evidence="3 9">Belongs to the cytochrome P450 family.</text>
</comment>
<comment type="caution">
    <text evidence="10">The sequence shown here is derived from an EMBL/GenBank/DDBJ whole genome shotgun (WGS) entry which is preliminary data.</text>
</comment>
<evidence type="ECO:0000256" key="8">
    <source>
        <dbReference type="ARBA" id="ARBA00023033"/>
    </source>
</evidence>
<name>A0ABY2GY86_9HYPO</name>
<evidence type="ECO:0000256" key="3">
    <source>
        <dbReference type="ARBA" id="ARBA00010617"/>
    </source>
</evidence>
<dbReference type="SUPFAM" id="SSF48264">
    <property type="entry name" value="Cytochrome P450"/>
    <property type="match status" value="1"/>
</dbReference>
<dbReference type="InterPro" id="IPR017972">
    <property type="entry name" value="Cyt_P450_CS"/>
</dbReference>
<evidence type="ECO:0000256" key="6">
    <source>
        <dbReference type="ARBA" id="ARBA00023002"/>
    </source>
</evidence>
<dbReference type="InterPro" id="IPR002403">
    <property type="entry name" value="Cyt_P450_E_grp-IV"/>
</dbReference>
<evidence type="ECO:0000256" key="5">
    <source>
        <dbReference type="ARBA" id="ARBA00022723"/>
    </source>
</evidence>
<keyword evidence="8 9" id="KW-0503">Monooxygenase</keyword>
<evidence type="ECO:0000313" key="10">
    <source>
        <dbReference type="EMBL" id="TFB00160.1"/>
    </source>
</evidence>
<comment type="cofactor">
    <cofactor evidence="1">
        <name>heme</name>
        <dbReference type="ChEBI" id="CHEBI:30413"/>
    </cofactor>
</comment>